<feature type="signal peptide" evidence="1">
    <location>
        <begin position="1"/>
        <end position="19"/>
    </location>
</feature>
<dbReference type="AlphaFoldDB" id="A0A8I3W6I6"/>
<proteinExistence type="predicted"/>
<accession>A0A8I3W6I6</accession>
<evidence type="ECO:0008006" key="4">
    <source>
        <dbReference type="Google" id="ProtNLM"/>
    </source>
</evidence>
<reference evidence="2 3" key="1">
    <citation type="submission" date="2009-03" db="EMBL/GenBank/DDBJ databases">
        <authorList>
            <person name="Warren W."/>
            <person name="Ye L."/>
            <person name="Minx P."/>
            <person name="Worley K."/>
            <person name="Gibbs R."/>
            <person name="Wilson R.K."/>
        </authorList>
    </citation>
    <scope>NUCLEOTIDE SEQUENCE [LARGE SCALE GENOMIC DNA]</scope>
</reference>
<name>A0A8I3W6I6_CALJA</name>
<evidence type="ECO:0000256" key="1">
    <source>
        <dbReference type="SAM" id="SignalP"/>
    </source>
</evidence>
<protein>
    <recommendedName>
        <fullName evidence="4">Secreted protein</fullName>
    </recommendedName>
</protein>
<dbReference type="Ensembl" id="ENSCJAT00000141218.1">
    <property type="protein sequence ID" value="ENSCJAP00000082522.1"/>
    <property type="gene ID" value="ENSCJAG00000080431.1"/>
</dbReference>
<dbReference type="PANTHER" id="PTHR12138">
    <property type="entry name" value="PRIMATE-EXPANDED PROTEIN FAMILY"/>
    <property type="match status" value="1"/>
</dbReference>
<dbReference type="Proteomes" id="UP000008225">
    <property type="component" value="Chromosome 1"/>
</dbReference>
<feature type="chain" id="PRO_5035224381" description="Secreted protein" evidence="1">
    <location>
        <begin position="20"/>
        <end position="234"/>
    </location>
</feature>
<dbReference type="GeneTree" id="ENSGT00940000165497"/>
<sequence length="234" mass="25849">MPVFLFLFLRQSFTLVTQAEVQWHHLGSLQTPPPGFKRFSCLSLLRSWDYRHMSPCPVNFVFLVEMWFHHVGEAGLELLPSSDPPALASQNTGDYRCEPLHPTENPRFFFSFFLRQIFACWPGWSNGTISAHCNLCLLGSSNSPASASQIAGITGAHHHAQLIFVFLVEMGFHHVGHAGLDLLGFVDQDGGHHGGRGTLAWNWGPAPSRSSTHPVSILCLSKQCLGQCGDLSRG</sequence>
<organism evidence="2 3">
    <name type="scientific">Callithrix jacchus</name>
    <name type="common">White-tufted-ear marmoset</name>
    <name type="synonym">Simia Jacchus</name>
    <dbReference type="NCBI Taxonomy" id="9483"/>
    <lineage>
        <taxon>Eukaryota</taxon>
        <taxon>Metazoa</taxon>
        <taxon>Chordata</taxon>
        <taxon>Craniata</taxon>
        <taxon>Vertebrata</taxon>
        <taxon>Euteleostomi</taxon>
        <taxon>Mammalia</taxon>
        <taxon>Eutheria</taxon>
        <taxon>Euarchontoglires</taxon>
        <taxon>Primates</taxon>
        <taxon>Haplorrhini</taxon>
        <taxon>Platyrrhini</taxon>
        <taxon>Cebidae</taxon>
        <taxon>Callitrichinae</taxon>
        <taxon>Callithrix</taxon>
        <taxon>Callithrix</taxon>
    </lineage>
</organism>
<reference evidence="2" key="3">
    <citation type="submission" date="2025-09" db="UniProtKB">
        <authorList>
            <consortium name="Ensembl"/>
        </authorList>
    </citation>
    <scope>IDENTIFICATION</scope>
</reference>
<dbReference type="PRINTS" id="PR02045">
    <property type="entry name" value="F138DOMAIN"/>
</dbReference>
<keyword evidence="3" id="KW-1185">Reference proteome</keyword>
<evidence type="ECO:0000313" key="3">
    <source>
        <dbReference type="Proteomes" id="UP000008225"/>
    </source>
</evidence>
<reference evidence="2" key="2">
    <citation type="submission" date="2025-08" db="UniProtKB">
        <authorList>
            <consortium name="Ensembl"/>
        </authorList>
    </citation>
    <scope>IDENTIFICATION</scope>
</reference>
<evidence type="ECO:0000313" key="2">
    <source>
        <dbReference type="Ensembl" id="ENSCJAP00000082522.1"/>
    </source>
</evidence>
<keyword evidence="1" id="KW-0732">Signal</keyword>
<dbReference type="PANTHER" id="PTHR12138:SF162">
    <property type="entry name" value="CHROMOSOME UNDETERMINED SCAFFOLD_275, WHOLE GENOME SHOTGUN SEQUENCE"/>
    <property type="match status" value="1"/>
</dbReference>